<accession>A0ABR6SEA9</accession>
<name>A0ABR6SEA9_ANAVA</name>
<organism evidence="5 6">
    <name type="scientific">Trichormus variabilis N2B</name>
    <dbReference type="NCBI Taxonomy" id="2681315"/>
    <lineage>
        <taxon>Bacteria</taxon>
        <taxon>Bacillati</taxon>
        <taxon>Cyanobacteriota</taxon>
        <taxon>Cyanophyceae</taxon>
        <taxon>Nostocales</taxon>
        <taxon>Nostocaceae</taxon>
        <taxon>Trichormus</taxon>
    </lineage>
</organism>
<keyword evidence="3 4" id="KW-0732">Signal</keyword>
<dbReference type="EMBL" id="JACKZP010000125">
    <property type="protein sequence ID" value="MBC1304731.1"/>
    <property type="molecule type" value="Genomic_DNA"/>
</dbReference>
<protein>
    <submittedName>
        <fullName evidence="5">Molybdate ABC transporter substrate-binding protein</fullName>
    </submittedName>
</protein>
<evidence type="ECO:0000313" key="5">
    <source>
        <dbReference type="EMBL" id="MBC1304731.1"/>
    </source>
</evidence>
<keyword evidence="2" id="KW-0479">Metal-binding</keyword>
<dbReference type="Proteomes" id="UP000570851">
    <property type="component" value="Unassembled WGS sequence"/>
</dbReference>
<dbReference type="PANTHER" id="PTHR30632:SF0">
    <property type="entry name" value="SULFATE-BINDING PROTEIN"/>
    <property type="match status" value="1"/>
</dbReference>
<feature type="chain" id="PRO_5046540960" evidence="4">
    <location>
        <begin position="34"/>
        <end position="318"/>
    </location>
</feature>
<dbReference type="GeneID" id="58726875"/>
<comment type="similarity">
    <text evidence="1">Belongs to the bacterial solute-binding protein ModA family.</text>
</comment>
<gene>
    <name evidence="5" type="primary">modA</name>
    <name evidence="5" type="ORF">GNE12_22710</name>
</gene>
<keyword evidence="6" id="KW-1185">Reference proteome</keyword>
<dbReference type="Pfam" id="PF13531">
    <property type="entry name" value="SBP_bac_11"/>
    <property type="match status" value="1"/>
</dbReference>
<evidence type="ECO:0000256" key="4">
    <source>
        <dbReference type="SAM" id="SignalP"/>
    </source>
</evidence>
<dbReference type="PANTHER" id="PTHR30632">
    <property type="entry name" value="MOLYBDATE-BINDING PERIPLASMIC PROTEIN"/>
    <property type="match status" value="1"/>
</dbReference>
<dbReference type="RefSeq" id="WP_011320750.1">
    <property type="nucleotide sequence ID" value="NZ_JACKZP010000125.1"/>
</dbReference>
<feature type="signal peptide" evidence="4">
    <location>
        <begin position="1"/>
        <end position="33"/>
    </location>
</feature>
<dbReference type="SUPFAM" id="SSF53850">
    <property type="entry name" value="Periplasmic binding protein-like II"/>
    <property type="match status" value="1"/>
</dbReference>
<dbReference type="InterPro" id="IPR005950">
    <property type="entry name" value="ModA"/>
</dbReference>
<dbReference type="NCBIfam" id="TIGR01256">
    <property type="entry name" value="modA"/>
    <property type="match status" value="1"/>
</dbReference>
<evidence type="ECO:0000256" key="2">
    <source>
        <dbReference type="ARBA" id="ARBA00022723"/>
    </source>
</evidence>
<sequence>MSKKKFIAWMTGAITSLIVAIAFPLLMSAPVTAQTPPPTPQVTTTVTSPSATASLRVYAAVSLLEALTDVENAYNNSTSTPKINFTNSLDSSGILLQNINYAPNETAGIPDVFISAATSQMTSLQTAEKLAAGWPQNIARNRLVLIKPNTPTAPAPTGNAISSFSTLVNSPPTRAGIRGIAIGSPSTVPAGEYARQVLTSTASGCGGGTYNTLLNNPLPNKLIFATNVRNVLSAVETKTLGGNVIDAGIVYATDKQVSTLVTQVGLAAPSTCLTTPIVYPEAVLNRTTNVTAANSFANFVATNTAARNALTNRGFLAP</sequence>
<proteinExistence type="inferred from homology"/>
<evidence type="ECO:0000313" key="6">
    <source>
        <dbReference type="Proteomes" id="UP000570851"/>
    </source>
</evidence>
<evidence type="ECO:0000256" key="3">
    <source>
        <dbReference type="ARBA" id="ARBA00022729"/>
    </source>
</evidence>
<reference evidence="5 6" key="1">
    <citation type="submission" date="2019-11" db="EMBL/GenBank/DDBJ databases">
        <title>Comparison of genomes from free-living endosymbiotic cyanobacteria isolated from Azolla.</title>
        <authorList>
            <person name="Thiel T."/>
            <person name="Pratte B."/>
        </authorList>
    </citation>
    <scope>NUCLEOTIDE SEQUENCE [LARGE SCALE GENOMIC DNA]</scope>
    <source>
        <strain evidence="5 6">N2B</strain>
    </source>
</reference>
<dbReference type="Gene3D" id="3.40.190.10">
    <property type="entry name" value="Periplasmic binding protein-like II"/>
    <property type="match status" value="2"/>
</dbReference>
<evidence type="ECO:0000256" key="1">
    <source>
        <dbReference type="ARBA" id="ARBA00009175"/>
    </source>
</evidence>
<comment type="caution">
    <text evidence="5">The sequence shown here is derived from an EMBL/GenBank/DDBJ whole genome shotgun (WGS) entry which is preliminary data.</text>
</comment>
<dbReference type="InterPro" id="IPR050682">
    <property type="entry name" value="ModA/WtpA"/>
</dbReference>